<dbReference type="Proteomes" id="UP001362999">
    <property type="component" value="Unassembled WGS sequence"/>
</dbReference>
<evidence type="ECO:0000313" key="3">
    <source>
        <dbReference type="Proteomes" id="UP001362999"/>
    </source>
</evidence>
<keyword evidence="3" id="KW-1185">Reference proteome</keyword>
<dbReference type="InterPro" id="IPR000073">
    <property type="entry name" value="AB_hydrolase_1"/>
</dbReference>
<comment type="caution">
    <text evidence="2">The sequence shown here is derived from an EMBL/GenBank/DDBJ whole genome shotgun (WGS) entry which is preliminary data.</text>
</comment>
<organism evidence="2 3">
    <name type="scientific">Favolaschia claudopus</name>
    <dbReference type="NCBI Taxonomy" id="2862362"/>
    <lineage>
        <taxon>Eukaryota</taxon>
        <taxon>Fungi</taxon>
        <taxon>Dikarya</taxon>
        <taxon>Basidiomycota</taxon>
        <taxon>Agaricomycotina</taxon>
        <taxon>Agaricomycetes</taxon>
        <taxon>Agaricomycetidae</taxon>
        <taxon>Agaricales</taxon>
        <taxon>Marasmiineae</taxon>
        <taxon>Mycenaceae</taxon>
        <taxon>Favolaschia</taxon>
    </lineage>
</organism>
<name>A0AAW0CZZ7_9AGAR</name>
<evidence type="ECO:0000259" key="1">
    <source>
        <dbReference type="Pfam" id="PF12697"/>
    </source>
</evidence>
<accession>A0AAW0CZZ7</accession>
<dbReference type="EMBL" id="JAWWNJ010000011">
    <property type="protein sequence ID" value="KAK7044425.1"/>
    <property type="molecule type" value="Genomic_DNA"/>
</dbReference>
<gene>
    <name evidence="2" type="ORF">R3P38DRAFT_2608559</name>
</gene>
<dbReference type="InterPro" id="IPR052897">
    <property type="entry name" value="Sec-Metab_Biosynth_Hydrolase"/>
</dbReference>
<protein>
    <submittedName>
        <fullName evidence="2">AB hydrolase-1 domain-containing protein</fullName>
    </submittedName>
</protein>
<dbReference type="GO" id="GO:0016787">
    <property type="term" value="F:hydrolase activity"/>
    <property type="evidence" value="ECO:0007669"/>
    <property type="project" value="UniProtKB-KW"/>
</dbReference>
<dbReference type="PANTHER" id="PTHR37017:SF11">
    <property type="entry name" value="ESTERASE_LIPASE_THIOESTERASE DOMAIN-CONTAINING PROTEIN"/>
    <property type="match status" value="1"/>
</dbReference>
<dbReference type="SUPFAM" id="SSF53474">
    <property type="entry name" value="alpha/beta-Hydrolases"/>
    <property type="match status" value="1"/>
</dbReference>
<evidence type="ECO:0000313" key="2">
    <source>
        <dbReference type="EMBL" id="KAK7044425.1"/>
    </source>
</evidence>
<dbReference type="AlphaFoldDB" id="A0AAW0CZZ7"/>
<sequence length="258" mass="27519">MSTPTKPTIVLIPASFSPVSLYDAVISNLESHSYAVHGVEHQTVGRREKAPTMYDDAKGVADVVGRLVDEGKDVALVAHSYGGTVACEAAKGLAKSVREREGKSGGIVRIIFVAACVPMEGKAMMEVFGEGMVSHAIKVEMVGEYLVLDKATCATGGYSDLPNDEALVWASKMREHAAASFSQKISYAAYKDIPATYLFCEEDRGVVPEAQDKIIADMESQMGGQKVQKISVKSGHHINASQPETMAAVIRKALGDVA</sequence>
<dbReference type="InterPro" id="IPR029058">
    <property type="entry name" value="AB_hydrolase_fold"/>
</dbReference>
<proteinExistence type="predicted"/>
<reference evidence="2 3" key="1">
    <citation type="journal article" date="2024" name="J Genomics">
        <title>Draft genome sequencing and assembly of Favolaschia claudopus CIRM-BRFM 2984 isolated from oak limbs.</title>
        <authorList>
            <person name="Navarro D."/>
            <person name="Drula E."/>
            <person name="Chaduli D."/>
            <person name="Cazenave R."/>
            <person name="Ahrendt S."/>
            <person name="Wang J."/>
            <person name="Lipzen A."/>
            <person name="Daum C."/>
            <person name="Barry K."/>
            <person name="Grigoriev I.V."/>
            <person name="Favel A."/>
            <person name="Rosso M.N."/>
            <person name="Martin F."/>
        </authorList>
    </citation>
    <scope>NUCLEOTIDE SEQUENCE [LARGE SCALE GENOMIC DNA]</scope>
    <source>
        <strain evidence="2 3">CIRM-BRFM 2984</strain>
    </source>
</reference>
<dbReference type="PANTHER" id="PTHR37017">
    <property type="entry name" value="AB HYDROLASE-1 DOMAIN-CONTAINING PROTEIN-RELATED"/>
    <property type="match status" value="1"/>
</dbReference>
<keyword evidence="2" id="KW-0378">Hydrolase</keyword>
<dbReference type="Gene3D" id="3.40.50.1820">
    <property type="entry name" value="alpha/beta hydrolase"/>
    <property type="match status" value="1"/>
</dbReference>
<dbReference type="Pfam" id="PF12697">
    <property type="entry name" value="Abhydrolase_6"/>
    <property type="match status" value="1"/>
</dbReference>
<feature type="domain" description="AB hydrolase-1" evidence="1">
    <location>
        <begin position="9"/>
        <end position="248"/>
    </location>
</feature>